<comment type="similarity">
    <text evidence="2">Belongs to the YkuD family.</text>
</comment>
<feature type="signal peptide" evidence="9">
    <location>
        <begin position="1"/>
        <end position="33"/>
    </location>
</feature>
<dbReference type="InterPro" id="IPR052905">
    <property type="entry name" value="LD-transpeptidase_YkuD-like"/>
</dbReference>
<evidence type="ECO:0000256" key="9">
    <source>
        <dbReference type="SAM" id="SignalP"/>
    </source>
</evidence>
<dbReference type="Gene3D" id="2.40.440.10">
    <property type="entry name" value="L,D-transpeptidase catalytic domain-like"/>
    <property type="match status" value="1"/>
</dbReference>
<evidence type="ECO:0000256" key="2">
    <source>
        <dbReference type="ARBA" id="ARBA00005992"/>
    </source>
</evidence>
<dbReference type="Pfam" id="PF01471">
    <property type="entry name" value="PG_binding_1"/>
    <property type="match status" value="1"/>
</dbReference>
<keyword evidence="9" id="KW-0732">Signal</keyword>
<dbReference type="InterPro" id="IPR002477">
    <property type="entry name" value="Peptidoglycan-bd-like"/>
</dbReference>
<dbReference type="CDD" id="cd16913">
    <property type="entry name" value="YkuD_like"/>
    <property type="match status" value="1"/>
</dbReference>
<dbReference type="PROSITE" id="PS51318">
    <property type="entry name" value="TAT"/>
    <property type="match status" value="1"/>
</dbReference>
<evidence type="ECO:0000256" key="6">
    <source>
        <dbReference type="ARBA" id="ARBA00023316"/>
    </source>
</evidence>
<dbReference type="EMBL" id="JAGGJU010000005">
    <property type="protein sequence ID" value="MBP1850689.1"/>
    <property type="molecule type" value="Genomic_DNA"/>
</dbReference>
<evidence type="ECO:0000256" key="4">
    <source>
        <dbReference type="ARBA" id="ARBA00022960"/>
    </source>
</evidence>
<sequence length="443" mass="48510">MSNKTDLVALSRRTLLRGAATAAMSAVAGTAMAQSSALDELINAPRRGNWDDQFDAKASSGAANVISNVPMLSPNNKINILQAIGEYQAIVANGGWPQVNPTGDALRLGSVDPAVAVLRQRLMVSGDLPRSAGMSNSFDSYVDGAVKRFQARHGLPDDGVLGEFSLKALNVSADTRLMQLNKNLQRFEELKPDLGQRYIVVNIPAAHVEAVENDTVALRNTAIVGRESRPSPLVESKVSDIILNPYWTAPRSIVQKDIMPLMQKDPTYLARNNIRLIDGSGNEVAPETIDWFAPKAPNLTFRQDPGKINAMSSVKINFPSPDAVYMHDTPTQGLFNKLMRFESSGCVRVQNVRDLVVWVLKNTPGWDRQHIEQVIATRVSTPIKVADDIGVHWVYITAWSSKDNIVQFRDDIYHKDGDAQLALQANIGVEQPAGSIEDDILPQ</sequence>
<dbReference type="InterPro" id="IPR038063">
    <property type="entry name" value="Transpep_catalytic_dom"/>
</dbReference>
<dbReference type="InterPro" id="IPR005490">
    <property type="entry name" value="LD_TPept_cat_dom"/>
</dbReference>
<dbReference type="Proteomes" id="UP000759443">
    <property type="component" value="Unassembled WGS sequence"/>
</dbReference>
<dbReference type="InterPro" id="IPR006311">
    <property type="entry name" value="TAT_signal"/>
</dbReference>
<feature type="coiled-coil region" evidence="8">
    <location>
        <begin position="170"/>
        <end position="197"/>
    </location>
</feature>
<evidence type="ECO:0000259" key="10">
    <source>
        <dbReference type="PROSITE" id="PS52029"/>
    </source>
</evidence>
<reference evidence="11 12" key="1">
    <citation type="submission" date="2021-03" db="EMBL/GenBank/DDBJ databases">
        <title>Genomic Encyclopedia of Type Strains, Phase IV (KMG-IV): sequencing the most valuable type-strain genomes for metagenomic binning, comparative biology and taxonomic classification.</title>
        <authorList>
            <person name="Goeker M."/>
        </authorList>
    </citation>
    <scope>NUCLEOTIDE SEQUENCE [LARGE SCALE GENOMIC DNA]</scope>
    <source>
        <strain evidence="11 12">DSM 21600</strain>
    </source>
</reference>
<dbReference type="PANTHER" id="PTHR41533">
    <property type="entry name" value="L,D-TRANSPEPTIDASE HI_1667-RELATED"/>
    <property type="match status" value="1"/>
</dbReference>
<proteinExistence type="inferred from homology"/>
<accession>A0ABS4DYB9</accession>
<comment type="caution">
    <text evidence="11">The sequence shown here is derived from an EMBL/GenBank/DDBJ whole genome shotgun (WGS) entry which is preliminary data.</text>
</comment>
<evidence type="ECO:0000256" key="5">
    <source>
        <dbReference type="ARBA" id="ARBA00022984"/>
    </source>
</evidence>
<evidence type="ECO:0000256" key="1">
    <source>
        <dbReference type="ARBA" id="ARBA00004752"/>
    </source>
</evidence>
<dbReference type="InterPro" id="IPR036365">
    <property type="entry name" value="PGBD-like_sf"/>
</dbReference>
<comment type="pathway">
    <text evidence="1 7">Cell wall biogenesis; peptidoglycan biosynthesis.</text>
</comment>
<dbReference type="SUPFAM" id="SSF47090">
    <property type="entry name" value="PGBD-like"/>
    <property type="match status" value="1"/>
</dbReference>
<organism evidence="11 12">
    <name type="scientific">Rhizobium halophytocola</name>
    <dbReference type="NCBI Taxonomy" id="735519"/>
    <lineage>
        <taxon>Bacteria</taxon>
        <taxon>Pseudomonadati</taxon>
        <taxon>Pseudomonadota</taxon>
        <taxon>Alphaproteobacteria</taxon>
        <taxon>Hyphomicrobiales</taxon>
        <taxon>Rhizobiaceae</taxon>
        <taxon>Rhizobium/Agrobacterium group</taxon>
        <taxon>Rhizobium</taxon>
    </lineage>
</organism>
<keyword evidence="12" id="KW-1185">Reference proteome</keyword>
<keyword evidence="5 7" id="KW-0573">Peptidoglycan synthesis</keyword>
<evidence type="ECO:0000313" key="12">
    <source>
        <dbReference type="Proteomes" id="UP000759443"/>
    </source>
</evidence>
<dbReference type="Pfam" id="PF03734">
    <property type="entry name" value="YkuD"/>
    <property type="match status" value="1"/>
</dbReference>
<evidence type="ECO:0000313" key="11">
    <source>
        <dbReference type="EMBL" id="MBP1850689.1"/>
    </source>
</evidence>
<protein>
    <submittedName>
        <fullName evidence="11">Murein L,D-transpeptidase YcbB/YkuD</fullName>
    </submittedName>
</protein>
<keyword evidence="8" id="KW-0175">Coiled coil</keyword>
<keyword evidence="4 7" id="KW-0133">Cell shape</keyword>
<feature type="domain" description="L,D-TPase catalytic" evidence="10">
    <location>
        <begin position="197"/>
        <end position="386"/>
    </location>
</feature>
<dbReference type="PROSITE" id="PS52029">
    <property type="entry name" value="LD_TPASE"/>
    <property type="match status" value="1"/>
</dbReference>
<feature type="chain" id="PRO_5046936887" evidence="9">
    <location>
        <begin position="34"/>
        <end position="443"/>
    </location>
</feature>
<dbReference type="Gene3D" id="1.10.101.10">
    <property type="entry name" value="PGBD-like superfamily/PGBD"/>
    <property type="match status" value="1"/>
</dbReference>
<evidence type="ECO:0000256" key="7">
    <source>
        <dbReference type="PROSITE-ProRule" id="PRU01373"/>
    </source>
</evidence>
<feature type="active site" description="Proton donor/acceptor" evidence="7">
    <location>
        <position position="327"/>
    </location>
</feature>
<keyword evidence="3" id="KW-0808">Transferase</keyword>
<gene>
    <name evidence="11" type="ORF">J2Z17_002126</name>
</gene>
<evidence type="ECO:0000256" key="8">
    <source>
        <dbReference type="SAM" id="Coils"/>
    </source>
</evidence>
<dbReference type="InterPro" id="IPR036366">
    <property type="entry name" value="PGBDSf"/>
</dbReference>
<keyword evidence="6 7" id="KW-0961">Cell wall biogenesis/degradation</keyword>
<dbReference type="PANTHER" id="PTHR41533:SF1">
    <property type="entry name" value="L,D-TRANSPEPTIDASE YCBB-RELATED"/>
    <property type="match status" value="1"/>
</dbReference>
<dbReference type="SUPFAM" id="SSF141523">
    <property type="entry name" value="L,D-transpeptidase catalytic domain-like"/>
    <property type="match status" value="1"/>
</dbReference>
<dbReference type="RefSeq" id="WP_209944676.1">
    <property type="nucleotide sequence ID" value="NZ_JAGGJU010000005.1"/>
</dbReference>
<feature type="active site" description="Nucleophile" evidence="7">
    <location>
        <position position="346"/>
    </location>
</feature>
<name>A0ABS4DYB9_9HYPH</name>
<evidence type="ECO:0000256" key="3">
    <source>
        <dbReference type="ARBA" id="ARBA00022679"/>
    </source>
</evidence>